<dbReference type="Proteomes" id="UP000886998">
    <property type="component" value="Unassembled WGS sequence"/>
</dbReference>
<reference evidence="2" key="1">
    <citation type="submission" date="2020-08" db="EMBL/GenBank/DDBJ databases">
        <title>Multicomponent nature underlies the extraordinary mechanical properties of spider dragline silk.</title>
        <authorList>
            <person name="Kono N."/>
            <person name="Nakamura H."/>
            <person name="Mori M."/>
            <person name="Yoshida Y."/>
            <person name="Ohtoshi R."/>
            <person name="Malay A.D."/>
            <person name="Moran D.A.P."/>
            <person name="Tomita M."/>
            <person name="Numata K."/>
            <person name="Arakawa K."/>
        </authorList>
    </citation>
    <scope>NUCLEOTIDE SEQUENCE</scope>
</reference>
<dbReference type="Pfam" id="PF00075">
    <property type="entry name" value="RNase_H"/>
    <property type="match status" value="1"/>
</dbReference>
<dbReference type="CDD" id="cd09276">
    <property type="entry name" value="Rnase_HI_RT_non_LTR"/>
    <property type="match status" value="1"/>
</dbReference>
<accession>A0A8X6YG73</accession>
<dbReference type="AlphaFoldDB" id="A0A8X6YG73"/>
<evidence type="ECO:0000259" key="1">
    <source>
        <dbReference type="PROSITE" id="PS50879"/>
    </source>
</evidence>
<dbReference type="Gene3D" id="3.30.420.10">
    <property type="entry name" value="Ribonuclease H-like superfamily/Ribonuclease H"/>
    <property type="match status" value="1"/>
</dbReference>
<dbReference type="GO" id="GO:0003676">
    <property type="term" value="F:nucleic acid binding"/>
    <property type="evidence" value="ECO:0007669"/>
    <property type="project" value="InterPro"/>
</dbReference>
<proteinExistence type="predicted"/>
<sequence>MKIISQSVKHTSLRPCVNPVVGLPGVHFHTELLSHTNKNSGLPEYLRQLALEAINGIPSDAMLIYTDGSKDESNRTGSSVFIEKLSIRLSRRNPENCSVLRSELLAIDEELKSILNRTNSRNIWILTDSRSAIQHLQDWTRVDDLVSIRIINTLKTIAKYRHVHFQWIPSHVNVSGNEVVGFLAKRGCSEIATTDYAFTYREIYSLMKIKDKQVWIASPDHLGISRKSPGGALEFKGNRNDQMAVSRLLSRHLKELHSKFLTIINATNLGFYNRDKIITS</sequence>
<dbReference type="SUPFAM" id="SSF53098">
    <property type="entry name" value="Ribonuclease H-like"/>
    <property type="match status" value="1"/>
</dbReference>
<evidence type="ECO:0000313" key="2">
    <source>
        <dbReference type="EMBL" id="GFY72341.1"/>
    </source>
</evidence>
<dbReference type="InterPro" id="IPR002156">
    <property type="entry name" value="RNaseH_domain"/>
</dbReference>
<feature type="domain" description="RNase H type-1" evidence="1">
    <location>
        <begin position="58"/>
        <end position="189"/>
    </location>
</feature>
<protein>
    <submittedName>
        <fullName evidence="2">RNase H domain-containing protein</fullName>
    </submittedName>
</protein>
<comment type="caution">
    <text evidence="2">The sequence shown here is derived from an EMBL/GenBank/DDBJ whole genome shotgun (WGS) entry which is preliminary data.</text>
</comment>
<dbReference type="EMBL" id="BMAV01019377">
    <property type="protein sequence ID" value="GFY72341.1"/>
    <property type="molecule type" value="Genomic_DNA"/>
</dbReference>
<dbReference type="InterPro" id="IPR036397">
    <property type="entry name" value="RNaseH_sf"/>
</dbReference>
<dbReference type="OrthoDB" id="6436180at2759"/>
<dbReference type="PROSITE" id="PS50879">
    <property type="entry name" value="RNASE_H_1"/>
    <property type="match status" value="1"/>
</dbReference>
<gene>
    <name evidence="2" type="primary">AVEN_222575_1</name>
    <name evidence="2" type="ORF">TNIN_425041</name>
</gene>
<dbReference type="GO" id="GO:0004523">
    <property type="term" value="F:RNA-DNA hybrid ribonuclease activity"/>
    <property type="evidence" value="ECO:0007669"/>
    <property type="project" value="InterPro"/>
</dbReference>
<name>A0A8X6YG73_9ARAC</name>
<keyword evidence="3" id="KW-1185">Reference proteome</keyword>
<dbReference type="InterPro" id="IPR012337">
    <property type="entry name" value="RNaseH-like_sf"/>
</dbReference>
<evidence type="ECO:0000313" key="3">
    <source>
        <dbReference type="Proteomes" id="UP000886998"/>
    </source>
</evidence>
<organism evidence="2 3">
    <name type="scientific">Trichonephila inaurata madagascariensis</name>
    <dbReference type="NCBI Taxonomy" id="2747483"/>
    <lineage>
        <taxon>Eukaryota</taxon>
        <taxon>Metazoa</taxon>
        <taxon>Ecdysozoa</taxon>
        <taxon>Arthropoda</taxon>
        <taxon>Chelicerata</taxon>
        <taxon>Arachnida</taxon>
        <taxon>Araneae</taxon>
        <taxon>Araneomorphae</taxon>
        <taxon>Entelegynae</taxon>
        <taxon>Araneoidea</taxon>
        <taxon>Nephilidae</taxon>
        <taxon>Trichonephila</taxon>
        <taxon>Trichonephila inaurata</taxon>
    </lineage>
</organism>